<dbReference type="OrthoDB" id="10248475at2759"/>
<protein>
    <submittedName>
        <fullName evidence="1">Uncharacterized protein</fullName>
    </submittedName>
</protein>
<dbReference type="InterPro" id="IPR052419">
    <property type="entry name" value="5_3-deoxyribonucleotidase-like"/>
</dbReference>
<comment type="caution">
    <text evidence="1">The sequence shown here is derived from an EMBL/GenBank/DDBJ whole genome shotgun (WGS) entry which is preliminary data.</text>
</comment>
<dbReference type="RefSeq" id="XP_043014254.1">
    <property type="nucleotide sequence ID" value="XM_043149647.1"/>
</dbReference>
<sequence length="160" mass="17803">MGAREGIQALRDTGFRLIIVTARSRDVQEDGWKWVDKWFHGLFGYVACTGQFTDADTNSREVATELSKEEVCDGLNAALLIGDSSENALEVSTASPPTRRTPALLFGGYEWNSRLTPAADAIDTMAFDTRVQIEGSKECWKEEKLEDHIPEGTPLHRVKD</sequence>
<dbReference type="Gene3D" id="3.40.50.1000">
    <property type="entry name" value="HAD superfamily/HAD-like"/>
    <property type="match status" value="1"/>
</dbReference>
<accession>A0A9P8ADN1</accession>
<name>A0A9P8ADN1_9AGAR</name>
<gene>
    <name evidence="1" type="ORF">E1B28_005103</name>
</gene>
<organism evidence="1 2">
    <name type="scientific">Marasmius oreades</name>
    <name type="common">fairy-ring Marasmius</name>
    <dbReference type="NCBI Taxonomy" id="181124"/>
    <lineage>
        <taxon>Eukaryota</taxon>
        <taxon>Fungi</taxon>
        <taxon>Dikarya</taxon>
        <taxon>Basidiomycota</taxon>
        <taxon>Agaricomycotina</taxon>
        <taxon>Agaricomycetes</taxon>
        <taxon>Agaricomycetidae</taxon>
        <taxon>Agaricales</taxon>
        <taxon>Marasmiineae</taxon>
        <taxon>Marasmiaceae</taxon>
        <taxon>Marasmius</taxon>
    </lineage>
</organism>
<proteinExistence type="predicted"/>
<dbReference type="GeneID" id="66074179"/>
<dbReference type="AlphaFoldDB" id="A0A9P8ADN1"/>
<dbReference type="CDD" id="cd01427">
    <property type="entry name" value="HAD_like"/>
    <property type="match status" value="1"/>
</dbReference>
<dbReference type="Proteomes" id="UP001049176">
    <property type="component" value="Chromosome 2"/>
</dbReference>
<dbReference type="PANTHER" id="PTHR35134">
    <property type="entry name" value="NUCLEOTIDASE YQFW-RELATED"/>
    <property type="match status" value="1"/>
</dbReference>
<reference evidence="1" key="1">
    <citation type="journal article" date="2021" name="Genome Biol. Evol.">
        <title>The assembled and annotated genome of the fairy-ring fungus Marasmius oreades.</title>
        <authorList>
            <person name="Hiltunen M."/>
            <person name="Ament-Velasquez S.L."/>
            <person name="Johannesson H."/>
        </authorList>
    </citation>
    <scope>NUCLEOTIDE SEQUENCE</scope>
    <source>
        <strain evidence="1">03SP1</strain>
    </source>
</reference>
<keyword evidence="2" id="KW-1185">Reference proteome</keyword>
<dbReference type="SUPFAM" id="SSF56784">
    <property type="entry name" value="HAD-like"/>
    <property type="match status" value="1"/>
</dbReference>
<evidence type="ECO:0000313" key="2">
    <source>
        <dbReference type="Proteomes" id="UP001049176"/>
    </source>
</evidence>
<dbReference type="InterPro" id="IPR023214">
    <property type="entry name" value="HAD_sf"/>
</dbReference>
<dbReference type="InterPro" id="IPR036412">
    <property type="entry name" value="HAD-like_sf"/>
</dbReference>
<dbReference type="KEGG" id="more:E1B28_005103"/>
<evidence type="ECO:0000313" key="1">
    <source>
        <dbReference type="EMBL" id="KAG7097784.1"/>
    </source>
</evidence>
<dbReference type="PANTHER" id="PTHR35134:SF2">
    <property type="entry name" value="NUCLEOTIDASE YQFW-RELATED"/>
    <property type="match status" value="1"/>
</dbReference>
<dbReference type="EMBL" id="CM032182">
    <property type="protein sequence ID" value="KAG7097784.1"/>
    <property type="molecule type" value="Genomic_DNA"/>
</dbReference>